<dbReference type="GO" id="GO:0032259">
    <property type="term" value="P:methylation"/>
    <property type="evidence" value="ECO:0007669"/>
    <property type="project" value="UniProtKB-KW"/>
</dbReference>
<sequence length="271" mass="29866">MTSTFPSVAKRPLHVRAPGAGPKPCKVCGSSAEFFGVQDFNRSCEEVRGQTLPPSGLAIAYRRCGACGLLFTDAFDDWSDEDFAAHIYNAAYGEVDPDFEVKRPVSNVAAVAPVFQAVREELEILDYGGGNGRFAEEMRGAGYPLTRTYDRFHPAHSVRPEGRFGLVTCFETIEHMPDPVAGAADIAAFVADDGLLIISTLLQPPDIEQQRMDWWYIGPRNGHVTLFTQQALAVLFARYGFRVLRSANANLHLLCRQVPDFARHLFAPGTQ</sequence>
<dbReference type="EMBL" id="JBHUEY010000001">
    <property type="protein sequence ID" value="MFD1783981.1"/>
    <property type="molecule type" value="Genomic_DNA"/>
</dbReference>
<gene>
    <name evidence="1" type="ORF">ACFSC0_11300</name>
</gene>
<dbReference type="RefSeq" id="WP_377282831.1">
    <property type="nucleotide sequence ID" value="NZ_JBHRSI010000008.1"/>
</dbReference>
<keyword evidence="2" id="KW-1185">Reference proteome</keyword>
<organism evidence="1 2">
    <name type="scientific">Phenylobacterium terrae</name>
    <dbReference type="NCBI Taxonomy" id="2665495"/>
    <lineage>
        <taxon>Bacteria</taxon>
        <taxon>Pseudomonadati</taxon>
        <taxon>Pseudomonadota</taxon>
        <taxon>Alphaproteobacteria</taxon>
        <taxon>Caulobacterales</taxon>
        <taxon>Caulobacteraceae</taxon>
        <taxon>Phenylobacterium</taxon>
    </lineage>
</organism>
<dbReference type="EC" id="2.1.1.-" evidence="1"/>
<evidence type="ECO:0000313" key="2">
    <source>
        <dbReference type="Proteomes" id="UP001597237"/>
    </source>
</evidence>
<dbReference type="Gene3D" id="3.40.50.150">
    <property type="entry name" value="Vaccinia Virus protein VP39"/>
    <property type="match status" value="1"/>
</dbReference>
<evidence type="ECO:0000313" key="1">
    <source>
        <dbReference type="EMBL" id="MFD1783981.1"/>
    </source>
</evidence>
<keyword evidence="1" id="KW-0489">Methyltransferase</keyword>
<dbReference type="InterPro" id="IPR029063">
    <property type="entry name" value="SAM-dependent_MTases_sf"/>
</dbReference>
<accession>A0ABW4N1V8</accession>
<dbReference type="GO" id="GO:0008168">
    <property type="term" value="F:methyltransferase activity"/>
    <property type="evidence" value="ECO:0007669"/>
    <property type="project" value="UniProtKB-KW"/>
</dbReference>
<dbReference type="SUPFAM" id="SSF53335">
    <property type="entry name" value="S-adenosyl-L-methionine-dependent methyltransferases"/>
    <property type="match status" value="1"/>
</dbReference>
<name>A0ABW4N1V8_9CAUL</name>
<keyword evidence="1" id="KW-0808">Transferase</keyword>
<protein>
    <submittedName>
        <fullName evidence="1">Class I SAM-dependent methyltransferase</fullName>
        <ecNumber evidence="1">2.1.1.-</ecNumber>
    </submittedName>
</protein>
<comment type="caution">
    <text evidence="1">The sequence shown here is derived from an EMBL/GenBank/DDBJ whole genome shotgun (WGS) entry which is preliminary data.</text>
</comment>
<proteinExistence type="predicted"/>
<dbReference type="Pfam" id="PF13489">
    <property type="entry name" value="Methyltransf_23"/>
    <property type="match status" value="1"/>
</dbReference>
<dbReference type="Proteomes" id="UP001597237">
    <property type="component" value="Unassembled WGS sequence"/>
</dbReference>
<reference evidence="2" key="1">
    <citation type="journal article" date="2019" name="Int. J. Syst. Evol. Microbiol.">
        <title>The Global Catalogue of Microorganisms (GCM) 10K type strain sequencing project: providing services to taxonomists for standard genome sequencing and annotation.</title>
        <authorList>
            <consortium name="The Broad Institute Genomics Platform"/>
            <consortium name="The Broad Institute Genome Sequencing Center for Infectious Disease"/>
            <person name="Wu L."/>
            <person name="Ma J."/>
        </authorList>
    </citation>
    <scope>NUCLEOTIDE SEQUENCE [LARGE SCALE GENOMIC DNA]</scope>
    <source>
        <strain evidence="2">DFY28</strain>
    </source>
</reference>